<dbReference type="STRING" id="391626.OAN307_c29790"/>
<keyword evidence="2" id="KW-1185">Reference proteome</keyword>
<dbReference type="InterPro" id="IPR036584">
    <property type="entry name" value="FliS_sf"/>
</dbReference>
<name>M9R7C1_9RHOB</name>
<dbReference type="KEGG" id="oat:OAN307_c29790"/>
<dbReference type="HOGENOM" id="CLU_080373_1_3_5"/>
<dbReference type="AlphaFoldDB" id="M9R7C1"/>
<gene>
    <name evidence="1" type="ORF">OAN307_c29790</name>
</gene>
<dbReference type="Proteomes" id="UP000005307">
    <property type="component" value="Chromosome"/>
</dbReference>
<reference evidence="1 2" key="1">
    <citation type="journal article" date="2013" name="PLoS ONE">
        <title>Poles Apart: Arctic and Antarctic Octadecabacter strains Share High Genome Plasticity and a New Type of Xanthorhodopsin.</title>
        <authorList>
            <person name="Vollmers J."/>
            <person name="Voget S."/>
            <person name="Dietrich S."/>
            <person name="Gollnow K."/>
            <person name="Smits M."/>
            <person name="Meyer K."/>
            <person name="Brinkhoff T."/>
            <person name="Simon M."/>
            <person name="Daniel R."/>
        </authorList>
    </citation>
    <scope>NUCLEOTIDE SEQUENCE [LARGE SCALE GENOMIC DNA]</scope>
    <source>
        <strain evidence="1 2">307</strain>
    </source>
</reference>
<organism evidence="1 2">
    <name type="scientific">Octadecabacter antarcticus 307</name>
    <dbReference type="NCBI Taxonomy" id="391626"/>
    <lineage>
        <taxon>Bacteria</taxon>
        <taxon>Pseudomonadati</taxon>
        <taxon>Pseudomonadota</taxon>
        <taxon>Alphaproteobacteria</taxon>
        <taxon>Rhodobacterales</taxon>
        <taxon>Roseobacteraceae</taxon>
        <taxon>Octadecabacter</taxon>
    </lineage>
</organism>
<dbReference type="Pfam" id="PF02561">
    <property type="entry name" value="FliS"/>
    <property type="match status" value="1"/>
</dbReference>
<sequence length="139" mass="16379">MSFIQKQYVLEERSSMSLLSPRDIYQRQQKNPSFDPDDSYELIKATLEYLLRSLSVLMEKPERHSETFMTHTARVLTSIYVLQSSLNFEKSVKLSTNLFQLYEYTRQQTLKLMRGDETAQIDQANDTISEILDAWLQIK</sequence>
<dbReference type="InterPro" id="IPR003713">
    <property type="entry name" value="FliS"/>
</dbReference>
<keyword evidence="1" id="KW-0966">Cell projection</keyword>
<dbReference type="RefSeq" id="WP_015500518.1">
    <property type="nucleotide sequence ID" value="NC_020911.1"/>
</dbReference>
<proteinExistence type="predicted"/>
<dbReference type="SUPFAM" id="SSF101116">
    <property type="entry name" value="Flagellar export chaperone FliS"/>
    <property type="match status" value="1"/>
</dbReference>
<dbReference type="EMBL" id="CP003740">
    <property type="protein sequence ID" value="AGI68529.1"/>
    <property type="molecule type" value="Genomic_DNA"/>
</dbReference>
<dbReference type="Gene3D" id="1.20.120.340">
    <property type="entry name" value="Flagellar protein FliS"/>
    <property type="match status" value="1"/>
</dbReference>
<evidence type="ECO:0000313" key="2">
    <source>
        <dbReference type="Proteomes" id="UP000005307"/>
    </source>
</evidence>
<keyword evidence="1" id="KW-0282">Flagellum</keyword>
<accession>M9R7C1</accession>
<evidence type="ECO:0000313" key="1">
    <source>
        <dbReference type="EMBL" id="AGI68529.1"/>
    </source>
</evidence>
<protein>
    <submittedName>
        <fullName evidence="1">FliS-like flagellar synthesis protein</fullName>
    </submittedName>
</protein>
<dbReference type="GO" id="GO:0044780">
    <property type="term" value="P:bacterial-type flagellum assembly"/>
    <property type="evidence" value="ECO:0007669"/>
    <property type="project" value="InterPro"/>
</dbReference>
<dbReference type="eggNOG" id="COG1516">
    <property type="taxonomic scope" value="Bacteria"/>
</dbReference>
<keyword evidence="1" id="KW-0969">Cilium</keyword>